<name>A0ABR7RN94_9PROT</name>
<reference evidence="2 3" key="1">
    <citation type="journal article" date="2013" name="Int. J. Syst. Evol. Microbiol.">
        <title>Roseomonas aerophila sp. nov., isolated from air.</title>
        <authorList>
            <person name="Kim S.J."/>
            <person name="Weon H.Y."/>
            <person name="Ahn J.H."/>
            <person name="Hong S.B."/>
            <person name="Seok S.J."/>
            <person name="Whang K.S."/>
            <person name="Kwon S.W."/>
        </authorList>
    </citation>
    <scope>NUCLEOTIDE SEQUENCE [LARGE SCALE GENOMIC DNA]</scope>
    <source>
        <strain evidence="2 3">NBRC 108923</strain>
    </source>
</reference>
<feature type="compositionally biased region" description="Low complexity" evidence="1">
    <location>
        <begin position="11"/>
        <end position="21"/>
    </location>
</feature>
<evidence type="ECO:0000313" key="3">
    <source>
        <dbReference type="Proteomes" id="UP000626026"/>
    </source>
</evidence>
<organism evidence="2 3">
    <name type="scientific">Teichococcus aerophilus</name>
    <dbReference type="NCBI Taxonomy" id="1224513"/>
    <lineage>
        <taxon>Bacteria</taxon>
        <taxon>Pseudomonadati</taxon>
        <taxon>Pseudomonadota</taxon>
        <taxon>Alphaproteobacteria</taxon>
        <taxon>Acetobacterales</taxon>
        <taxon>Roseomonadaceae</taxon>
        <taxon>Roseomonas</taxon>
    </lineage>
</organism>
<dbReference type="EMBL" id="JACTVA010000026">
    <property type="protein sequence ID" value="MBC9208069.1"/>
    <property type="molecule type" value="Genomic_DNA"/>
</dbReference>
<feature type="region of interest" description="Disordered" evidence="1">
    <location>
        <begin position="1"/>
        <end position="83"/>
    </location>
</feature>
<dbReference type="RefSeq" id="WP_187785234.1">
    <property type="nucleotide sequence ID" value="NZ_JACTVA010000026.1"/>
</dbReference>
<protein>
    <submittedName>
        <fullName evidence="2">Uncharacterized protein</fullName>
    </submittedName>
</protein>
<dbReference type="Proteomes" id="UP000626026">
    <property type="component" value="Unassembled WGS sequence"/>
</dbReference>
<evidence type="ECO:0000313" key="2">
    <source>
        <dbReference type="EMBL" id="MBC9208069.1"/>
    </source>
</evidence>
<comment type="caution">
    <text evidence="2">The sequence shown here is derived from an EMBL/GenBank/DDBJ whole genome shotgun (WGS) entry which is preliminary data.</text>
</comment>
<evidence type="ECO:0000256" key="1">
    <source>
        <dbReference type="SAM" id="MobiDB-lite"/>
    </source>
</evidence>
<sequence>MNDDRPDDAPAPDANPIQDNPQARRQAHGQMAGERGDDPAAGTAAEPVAPGEFQAGDPSELAQALGGPVDISPIRGRRMNERP</sequence>
<gene>
    <name evidence="2" type="ORF">IBL26_14585</name>
</gene>
<accession>A0ABR7RN94</accession>
<proteinExistence type="predicted"/>
<keyword evidence="3" id="KW-1185">Reference proteome</keyword>